<accession>A0A7X5X1B2</accession>
<dbReference type="EMBL" id="JAALLH010000001">
    <property type="protein sequence ID" value="NIY64815.1"/>
    <property type="molecule type" value="Genomic_DNA"/>
</dbReference>
<dbReference type="AlphaFoldDB" id="A0A7X5X1B2"/>
<sequence length="151" mass="16684">MSKAAPPRGRDQPRRRRGRSTAGQGSSSGAPRRVLSGGLGGSPGIRRGVLSGVTPEEMDEVRPRLEAFAAEMLGSLKRRDQRAKGELYLRGLMLDGQPTQRRFMSRFMNRRWNAVMMARVFGPDHHSPSQPTRCPGPVLVRPRLRSRLGGA</sequence>
<evidence type="ECO:0000256" key="1">
    <source>
        <dbReference type="SAM" id="MobiDB-lite"/>
    </source>
</evidence>
<gene>
    <name evidence="2" type="ORF">SMALB_2791</name>
</gene>
<feature type="region of interest" description="Disordered" evidence="1">
    <location>
        <begin position="1"/>
        <end position="58"/>
    </location>
</feature>
<comment type="caution">
    <text evidence="2">The sequence shown here is derived from an EMBL/GenBank/DDBJ whole genome shotgun (WGS) entry which is preliminary data.</text>
</comment>
<protein>
    <submittedName>
        <fullName evidence="2">Uncharacterized protein</fullName>
    </submittedName>
</protein>
<evidence type="ECO:0000313" key="2">
    <source>
        <dbReference type="EMBL" id="NIY64815.1"/>
    </source>
</evidence>
<evidence type="ECO:0000313" key="3">
    <source>
        <dbReference type="Proteomes" id="UP000536624"/>
    </source>
</evidence>
<proteinExistence type="predicted"/>
<dbReference type="Proteomes" id="UP000536624">
    <property type="component" value="Unassembled WGS sequence"/>
</dbReference>
<name>A0A7X5X1B2_STRMQ</name>
<reference evidence="2 3" key="1">
    <citation type="submission" date="2020-02" db="EMBL/GenBank/DDBJ databases">
        <title>Streptomyces malaysiensis DSM14702 (JHCC583434, PFL_A843) Genome sequencing and assembly.</title>
        <authorList>
            <person name="Samborskyy M."/>
        </authorList>
    </citation>
    <scope>NUCLEOTIDE SEQUENCE [LARGE SCALE GENOMIC DNA]</scope>
    <source>
        <strain evidence="2 3">DSM 14702</strain>
    </source>
</reference>
<organism evidence="2 3">
    <name type="scientific">Streptomyces malaysiensis</name>
    <dbReference type="NCBI Taxonomy" id="92644"/>
    <lineage>
        <taxon>Bacteria</taxon>
        <taxon>Bacillati</taxon>
        <taxon>Actinomycetota</taxon>
        <taxon>Actinomycetes</taxon>
        <taxon>Kitasatosporales</taxon>
        <taxon>Streptomycetaceae</taxon>
        <taxon>Streptomyces</taxon>
        <taxon>Streptomyces violaceusniger group</taxon>
    </lineage>
</organism>